<name>A0AA87YYV1_FICCA</name>
<dbReference type="AlphaFoldDB" id="A0AA87YYV1"/>
<comment type="caution">
    <text evidence="3">The sequence shown here is derived from an EMBL/GenBank/DDBJ whole genome shotgun (WGS) entry which is preliminary data.</text>
</comment>
<dbReference type="EMBL" id="BTGU01002816">
    <property type="protein sequence ID" value="GMN22254.1"/>
    <property type="molecule type" value="Genomic_DNA"/>
</dbReference>
<dbReference type="EMBL" id="BTGU01002817">
    <property type="protein sequence ID" value="GMN22264.1"/>
    <property type="molecule type" value="Genomic_DNA"/>
</dbReference>
<keyword evidence="4" id="KW-1185">Reference proteome</keyword>
<protein>
    <submittedName>
        <fullName evidence="3">Uncharacterized protein</fullName>
    </submittedName>
</protein>
<feature type="region of interest" description="Disordered" evidence="1">
    <location>
        <begin position="1"/>
        <end position="27"/>
    </location>
</feature>
<feature type="compositionally biased region" description="Acidic residues" evidence="1">
    <location>
        <begin position="1"/>
        <end position="15"/>
    </location>
</feature>
<evidence type="ECO:0000256" key="1">
    <source>
        <dbReference type="SAM" id="MobiDB-lite"/>
    </source>
</evidence>
<accession>A0AA87YYV1</accession>
<organism evidence="3 4">
    <name type="scientific">Ficus carica</name>
    <name type="common">Common fig</name>
    <dbReference type="NCBI Taxonomy" id="3494"/>
    <lineage>
        <taxon>Eukaryota</taxon>
        <taxon>Viridiplantae</taxon>
        <taxon>Streptophyta</taxon>
        <taxon>Embryophyta</taxon>
        <taxon>Tracheophyta</taxon>
        <taxon>Spermatophyta</taxon>
        <taxon>Magnoliopsida</taxon>
        <taxon>eudicotyledons</taxon>
        <taxon>Gunneridae</taxon>
        <taxon>Pentapetalae</taxon>
        <taxon>rosids</taxon>
        <taxon>fabids</taxon>
        <taxon>Rosales</taxon>
        <taxon>Moraceae</taxon>
        <taxon>Ficeae</taxon>
        <taxon>Ficus</taxon>
    </lineage>
</organism>
<dbReference type="Proteomes" id="UP001187192">
    <property type="component" value="Unassembled WGS sequence"/>
</dbReference>
<gene>
    <name evidence="2" type="ORF">TIFTF001_043483</name>
    <name evidence="3" type="ORF">TIFTF001_043485</name>
</gene>
<sequence>MINEDDLTASDEVKEDSDNQVSWMESKPTAVRAEKHFESLDLSERAVKSHKPSVEEPPLLELKPLPSHLRFAADSGDFATTFLYGESVCCSFAELGRNWEAICIEMLRDCYSKVAGKSGRNWETICIEMLRD</sequence>
<evidence type="ECO:0000313" key="3">
    <source>
        <dbReference type="EMBL" id="GMN22264.1"/>
    </source>
</evidence>
<proteinExistence type="predicted"/>
<reference evidence="3" key="1">
    <citation type="submission" date="2023-07" db="EMBL/GenBank/DDBJ databases">
        <title>draft genome sequence of fig (Ficus carica).</title>
        <authorList>
            <person name="Takahashi T."/>
            <person name="Nishimura K."/>
        </authorList>
    </citation>
    <scope>NUCLEOTIDE SEQUENCE</scope>
</reference>
<evidence type="ECO:0000313" key="2">
    <source>
        <dbReference type="EMBL" id="GMN22254.1"/>
    </source>
</evidence>
<evidence type="ECO:0000313" key="4">
    <source>
        <dbReference type="Proteomes" id="UP001187192"/>
    </source>
</evidence>